<sequence>MLLRSLRIGYFRASNERCLWRCWTSSCIAELLPGVRLTATKQFSHEEVAQFLSITGDANPLHISKGAAIAAGFPGPLVPGVLLASLFPAIIGSACPGAVYASQSLAFRAPAL</sequence>
<evidence type="ECO:0000259" key="1">
    <source>
        <dbReference type="Pfam" id="PF01575"/>
    </source>
</evidence>
<dbReference type="Gene3D" id="3.10.129.10">
    <property type="entry name" value="Hotdog Thioesterase"/>
    <property type="match status" value="1"/>
</dbReference>
<dbReference type="SUPFAM" id="SSF54637">
    <property type="entry name" value="Thioesterase/thiol ester dehydrase-isomerase"/>
    <property type="match status" value="1"/>
</dbReference>
<comment type="caution">
    <text evidence="2">The sequence shown here is derived from an EMBL/GenBank/DDBJ whole genome shotgun (WGS) entry which is preliminary data.</text>
</comment>
<evidence type="ECO:0000313" key="3">
    <source>
        <dbReference type="Proteomes" id="UP000485058"/>
    </source>
</evidence>
<organism evidence="2 3">
    <name type="scientific">Haematococcus lacustris</name>
    <name type="common">Green alga</name>
    <name type="synonym">Haematococcus pluvialis</name>
    <dbReference type="NCBI Taxonomy" id="44745"/>
    <lineage>
        <taxon>Eukaryota</taxon>
        <taxon>Viridiplantae</taxon>
        <taxon>Chlorophyta</taxon>
        <taxon>core chlorophytes</taxon>
        <taxon>Chlorophyceae</taxon>
        <taxon>CS clade</taxon>
        <taxon>Chlamydomonadales</taxon>
        <taxon>Haematococcaceae</taxon>
        <taxon>Haematococcus</taxon>
    </lineage>
</organism>
<feature type="non-terminal residue" evidence="2">
    <location>
        <position position="112"/>
    </location>
</feature>
<dbReference type="AlphaFoldDB" id="A0A699YAP9"/>
<dbReference type="GO" id="GO:0006633">
    <property type="term" value="P:fatty acid biosynthetic process"/>
    <property type="evidence" value="ECO:0007669"/>
    <property type="project" value="TreeGrafter"/>
</dbReference>
<accession>A0A699YAP9</accession>
<dbReference type="EMBL" id="BLLF01000037">
    <property type="protein sequence ID" value="GFH06411.1"/>
    <property type="molecule type" value="Genomic_DNA"/>
</dbReference>
<proteinExistence type="predicted"/>
<dbReference type="PANTHER" id="PTHR43437">
    <property type="entry name" value="HYDROXYACYL-THIOESTER DEHYDRATASE TYPE 2, MITOCHONDRIAL-RELATED"/>
    <property type="match status" value="1"/>
</dbReference>
<dbReference type="InterPro" id="IPR050965">
    <property type="entry name" value="UPF0336/Enoyl-CoA_hydratase"/>
</dbReference>
<keyword evidence="3" id="KW-1185">Reference proteome</keyword>
<dbReference type="InterPro" id="IPR029069">
    <property type="entry name" value="HotDog_dom_sf"/>
</dbReference>
<name>A0A699YAP9_HAELA</name>
<dbReference type="GO" id="GO:0019171">
    <property type="term" value="F:(3R)-hydroxyacyl-[acyl-carrier-protein] dehydratase activity"/>
    <property type="evidence" value="ECO:0007669"/>
    <property type="project" value="TreeGrafter"/>
</dbReference>
<gene>
    <name evidence="2" type="ORF">HaLaN_01038</name>
</gene>
<dbReference type="GO" id="GO:0005739">
    <property type="term" value="C:mitochondrion"/>
    <property type="evidence" value="ECO:0007669"/>
    <property type="project" value="TreeGrafter"/>
</dbReference>
<feature type="domain" description="MaoC-like" evidence="1">
    <location>
        <begin position="39"/>
        <end position="110"/>
    </location>
</feature>
<evidence type="ECO:0000313" key="2">
    <source>
        <dbReference type="EMBL" id="GFH06411.1"/>
    </source>
</evidence>
<dbReference type="Proteomes" id="UP000485058">
    <property type="component" value="Unassembled WGS sequence"/>
</dbReference>
<dbReference type="Pfam" id="PF01575">
    <property type="entry name" value="MaoC_dehydratas"/>
    <property type="match status" value="1"/>
</dbReference>
<dbReference type="InterPro" id="IPR002539">
    <property type="entry name" value="MaoC-like_dom"/>
</dbReference>
<dbReference type="PANTHER" id="PTHR43437:SF3">
    <property type="entry name" value="HYDROXYACYL-THIOESTER DEHYDRATASE TYPE 2, MITOCHONDRIAL"/>
    <property type="match status" value="1"/>
</dbReference>
<reference evidence="2 3" key="1">
    <citation type="submission" date="2020-02" db="EMBL/GenBank/DDBJ databases">
        <title>Draft genome sequence of Haematococcus lacustris strain NIES-144.</title>
        <authorList>
            <person name="Morimoto D."/>
            <person name="Nakagawa S."/>
            <person name="Yoshida T."/>
            <person name="Sawayama S."/>
        </authorList>
    </citation>
    <scope>NUCLEOTIDE SEQUENCE [LARGE SCALE GENOMIC DNA]</scope>
    <source>
        <strain evidence="2 3">NIES-144</strain>
    </source>
</reference>
<protein>
    <submittedName>
        <fullName evidence="2">MaoC-like domain-containing protein</fullName>
    </submittedName>
</protein>